<reference evidence="1 2" key="1">
    <citation type="submission" date="2021-06" db="EMBL/GenBank/DDBJ databases">
        <authorList>
            <person name="Palmer J.M."/>
        </authorList>
    </citation>
    <scope>NUCLEOTIDE SEQUENCE [LARGE SCALE GENOMIC DNA]</scope>
    <source>
        <strain evidence="1 2">MEX-2019</strain>
        <tissue evidence="1">Muscle</tissue>
    </source>
</reference>
<gene>
    <name evidence="1" type="ORF">CRENBAI_011092</name>
</gene>
<protein>
    <recommendedName>
        <fullName evidence="3">Secreted protein</fullName>
    </recommendedName>
</protein>
<evidence type="ECO:0000313" key="2">
    <source>
        <dbReference type="Proteomes" id="UP001311232"/>
    </source>
</evidence>
<dbReference type="Proteomes" id="UP001311232">
    <property type="component" value="Unassembled WGS sequence"/>
</dbReference>
<evidence type="ECO:0008006" key="3">
    <source>
        <dbReference type="Google" id="ProtNLM"/>
    </source>
</evidence>
<keyword evidence="2" id="KW-1185">Reference proteome</keyword>
<organism evidence="1 2">
    <name type="scientific">Crenichthys baileyi</name>
    <name type="common">White River springfish</name>
    <dbReference type="NCBI Taxonomy" id="28760"/>
    <lineage>
        <taxon>Eukaryota</taxon>
        <taxon>Metazoa</taxon>
        <taxon>Chordata</taxon>
        <taxon>Craniata</taxon>
        <taxon>Vertebrata</taxon>
        <taxon>Euteleostomi</taxon>
        <taxon>Actinopterygii</taxon>
        <taxon>Neopterygii</taxon>
        <taxon>Teleostei</taxon>
        <taxon>Neoteleostei</taxon>
        <taxon>Acanthomorphata</taxon>
        <taxon>Ovalentaria</taxon>
        <taxon>Atherinomorphae</taxon>
        <taxon>Cyprinodontiformes</taxon>
        <taxon>Goodeidae</taxon>
        <taxon>Crenichthys</taxon>
    </lineage>
</organism>
<sequence length="233" mass="25869">MVTGIVLLGVSSLAQNPLPRCSPGETGTICSFSNDDGKETKHSFESQRFAGPRLGTGELDRGTQRTNFSLQANRHNSSNWIPGATTNAQLRAQPETASILEKSRTAVYSRSTCLLHYLKSYTEHLKRGSFQSNRRANRRVGAWCVCVFGNRRRVNPNNLRPLCWVYLTQVDAVDPLISARIGLIYKLLPTCGSGGFCAWVYGCERLAGYPGYVHEHSVLAFRTVVFAQRTVKI</sequence>
<evidence type="ECO:0000313" key="1">
    <source>
        <dbReference type="EMBL" id="KAK5617189.1"/>
    </source>
</evidence>
<accession>A0AAV9S770</accession>
<name>A0AAV9S770_9TELE</name>
<comment type="caution">
    <text evidence="1">The sequence shown here is derived from an EMBL/GenBank/DDBJ whole genome shotgun (WGS) entry which is preliminary data.</text>
</comment>
<proteinExistence type="predicted"/>
<dbReference type="EMBL" id="JAHHUM010000789">
    <property type="protein sequence ID" value="KAK5617189.1"/>
    <property type="molecule type" value="Genomic_DNA"/>
</dbReference>
<dbReference type="AlphaFoldDB" id="A0AAV9S770"/>